<accession>A0A519BBN0</accession>
<evidence type="ECO:0000313" key="2">
    <source>
        <dbReference type="Proteomes" id="UP000320813"/>
    </source>
</evidence>
<name>A0A519BBN0_9DELT</name>
<evidence type="ECO:0000313" key="1">
    <source>
        <dbReference type="EMBL" id="RZD14691.1"/>
    </source>
</evidence>
<dbReference type="AlphaFoldDB" id="A0A519BBN0"/>
<dbReference type="Proteomes" id="UP000320813">
    <property type="component" value="Unassembled WGS sequence"/>
</dbReference>
<reference evidence="1 2" key="1">
    <citation type="submission" date="2019-01" db="EMBL/GenBank/DDBJ databases">
        <title>Insights into ecological role of a new deltaproteobacterial order Candidatus Sinidesulfobacterales (Sva0485) by metagenomics and metatranscriptomics.</title>
        <authorList>
            <person name="Tan S."/>
            <person name="Liu J."/>
            <person name="Fang Y."/>
            <person name="Hedlund B.P."/>
            <person name="Lian Z.H."/>
            <person name="Huang L.Y."/>
            <person name="Li J.T."/>
            <person name="Huang L.N."/>
            <person name="Li W.J."/>
            <person name="Jiang H.C."/>
            <person name="Dong H.L."/>
            <person name="Shu W.S."/>
        </authorList>
    </citation>
    <scope>NUCLEOTIDE SEQUENCE [LARGE SCALE GENOMIC DNA]</scope>
    <source>
        <strain evidence="1">AP3</strain>
    </source>
</reference>
<dbReference type="EMBL" id="SGBD01000002">
    <property type="protein sequence ID" value="RZD14691.1"/>
    <property type="molecule type" value="Genomic_DNA"/>
</dbReference>
<organism evidence="1 2">
    <name type="scientific">Candidatus Acidulodesulfobacterium ferriphilum</name>
    <dbReference type="NCBI Taxonomy" id="2597223"/>
    <lineage>
        <taxon>Bacteria</taxon>
        <taxon>Deltaproteobacteria</taxon>
        <taxon>Candidatus Acidulodesulfobacterales</taxon>
        <taxon>Candidatus Acidulodesulfobacterium</taxon>
    </lineage>
</organism>
<gene>
    <name evidence="1" type="ORF">EVJ47_05880</name>
</gene>
<sequence>MIKYEYIADKLYEAGLKVGYIAEYLGLGYKDLKIIELRKRERKEKSLRKEPSLYKKFISSIDLSDERVKEFVKIIKARKIDYNKWGELLKKYGINDNSLTHTLLSQKGFYDFSKDSDFFAVKDYLDDICRNEKLKLSSNDIYFLYGKFLKKIYVDPRKDIEFLLKNGVSYYNIAKLFNNSLSGVNGRDFRTMTKTFKRPMTKPHKNKADEEALKKIITGSKMNANIINAVRLVKFFSKRDANHIVQVLLENSFDCSSAEVEKRIGIPLEMLFEDGRCVFYDNI</sequence>
<comment type="caution">
    <text evidence="1">The sequence shown here is derived from an EMBL/GenBank/DDBJ whole genome shotgun (WGS) entry which is preliminary data.</text>
</comment>
<proteinExistence type="predicted"/>
<protein>
    <submittedName>
        <fullName evidence="1">Uncharacterized protein</fullName>
    </submittedName>
</protein>